<proteinExistence type="predicted"/>
<dbReference type="RefSeq" id="WP_308976011.1">
    <property type="nucleotide sequence ID" value="NZ_JAVIDL010000006.1"/>
</dbReference>
<keyword evidence="1" id="KW-0812">Transmembrane</keyword>
<dbReference type="AlphaFoldDB" id="A0AAW8J771"/>
<gene>
    <name evidence="3" type="ORF">RFH47_04685</name>
</gene>
<dbReference type="InterPro" id="IPR050879">
    <property type="entry name" value="Acyltransferase_3"/>
</dbReference>
<feature type="transmembrane region" description="Helical" evidence="1">
    <location>
        <begin position="331"/>
        <end position="352"/>
    </location>
</feature>
<keyword evidence="3" id="KW-0808">Transferase</keyword>
<comment type="caution">
    <text evidence="3">The sequence shown here is derived from an EMBL/GenBank/DDBJ whole genome shotgun (WGS) entry which is preliminary data.</text>
</comment>
<dbReference type="GO" id="GO:0016747">
    <property type="term" value="F:acyltransferase activity, transferring groups other than amino-acyl groups"/>
    <property type="evidence" value="ECO:0007669"/>
    <property type="project" value="InterPro"/>
</dbReference>
<dbReference type="EMBL" id="JAVIDL010000006">
    <property type="protein sequence ID" value="MDQ8935025.1"/>
    <property type="molecule type" value="Genomic_DNA"/>
</dbReference>
<feature type="transmembrane region" description="Helical" evidence="1">
    <location>
        <begin position="159"/>
        <end position="179"/>
    </location>
</feature>
<organism evidence="3 4">
    <name type="scientific">Acinetobacter rudis</name>
    <dbReference type="NCBI Taxonomy" id="632955"/>
    <lineage>
        <taxon>Bacteria</taxon>
        <taxon>Pseudomonadati</taxon>
        <taxon>Pseudomonadota</taxon>
        <taxon>Gammaproteobacteria</taxon>
        <taxon>Moraxellales</taxon>
        <taxon>Moraxellaceae</taxon>
        <taxon>Acinetobacter</taxon>
    </lineage>
</organism>
<feature type="transmembrane region" description="Helical" evidence="1">
    <location>
        <begin position="304"/>
        <end position="325"/>
    </location>
</feature>
<dbReference type="Proteomes" id="UP001243844">
    <property type="component" value="Unassembled WGS sequence"/>
</dbReference>
<dbReference type="InterPro" id="IPR002656">
    <property type="entry name" value="Acyl_transf_3_dom"/>
</dbReference>
<feature type="transmembrane region" description="Helical" evidence="1">
    <location>
        <begin position="231"/>
        <end position="246"/>
    </location>
</feature>
<feature type="domain" description="Acyltransferase 3" evidence="2">
    <location>
        <begin position="8"/>
        <end position="350"/>
    </location>
</feature>
<keyword evidence="1" id="KW-0472">Membrane</keyword>
<feature type="transmembrane region" description="Helical" evidence="1">
    <location>
        <begin position="266"/>
        <end position="283"/>
    </location>
</feature>
<sequence length="376" mass="43182">MQKLNAAESIRGVASLVVVFSHLSLSFLPGLHRFDPPPTEISWVTWVHNSPLGFLYSGTAAIYVFFVLSAYVLSFAIYKHQTQINQQLQSMMIKRYPRLMIPVLSSCVLTWLIVNSFQVDPQYTQAWLAEYLAQDVTWSQAIYEGTVGAFVFAESSVNWVLWTMQIEFFGSFLLFLLIYIGQKNQALFFMSASLLLMLSYWVWGEGMLLGLSCFVIGLYIYRYAKPLHRASALLLLTLGLYLAGVHQDSTAYQWWVTLLGERAYEYGNFFAGILIVYSIVMNVELSKYLDKTVLVMLGKWSFSIYLLHLPLLYLFGVPILNYLMTWQMGDAVTLVISLLLYIVLLIVSAAIFSRYIDQFAIKLAQKLNYWFQQRKV</sequence>
<dbReference type="PANTHER" id="PTHR23028">
    <property type="entry name" value="ACETYLTRANSFERASE"/>
    <property type="match status" value="1"/>
</dbReference>
<feature type="transmembrane region" description="Helical" evidence="1">
    <location>
        <begin position="54"/>
        <end position="78"/>
    </location>
</feature>
<reference evidence="3" key="1">
    <citation type="submission" date="2023-08" db="EMBL/GenBank/DDBJ databases">
        <title>Emergence of clinically-relevant ST2 carbapenem-resistant Acinetobacter baumannii strains in hospital sewages in Zhejiang, East of China.</title>
        <authorList>
            <person name="Kaichao C."/>
            <person name="Zhang R."/>
        </authorList>
    </citation>
    <scope>NUCLEOTIDE SEQUENCE</scope>
    <source>
        <strain evidence="3">M-RB-37</strain>
    </source>
</reference>
<evidence type="ECO:0000313" key="4">
    <source>
        <dbReference type="Proteomes" id="UP001243844"/>
    </source>
</evidence>
<evidence type="ECO:0000259" key="2">
    <source>
        <dbReference type="Pfam" id="PF01757"/>
    </source>
</evidence>
<evidence type="ECO:0000256" key="1">
    <source>
        <dbReference type="SAM" id="Phobius"/>
    </source>
</evidence>
<dbReference type="PANTHER" id="PTHR23028:SF134">
    <property type="entry name" value="PUTATIVE (AFU_ORTHOLOGUE AFUA_4G08520)-RELATED"/>
    <property type="match status" value="1"/>
</dbReference>
<keyword evidence="3" id="KW-0012">Acyltransferase</keyword>
<dbReference type="Pfam" id="PF01757">
    <property type="entry name" value="Acyl_transf_3"/>
    <property type="match status" value="1"/>
</dbReference>
<name>A0AAW8J771_9GAMM</name>
<keyword evidence="1" id="KW-1133">Transmembrane helix</keyword>
<accession>A0AAW8J771</accession>
<feature type="transmembrane region" description="Helical" evidence="1">
    <location>
        <begin position="12"/>
        <end position="34"/>
    </location>
</feature>
<protein>
    <submittedName>
        <fullName evidence="3">Acyltransferase family protein</fullName>
    </submittedName>
</protein>
<feature type="transmembrane region" description="Helical" evidence="1">
    <location>
        <begin position="208"/>
        <end position="224"/>
    </location>
</feature>
<evidence type="ECO:0000313" key="3">
    <source>
        <dbReference type="EMBL" id="MDQ8935025.1"/>
    </source>
</evidence>